<dbReference type="OrthoDB" id="6343684at2759"/>
<dbReference type="PANTHER" id="PTHR10380:SF173">
    <property type="entry name" value="CUTICULAR PROTEIN 47EF, ISOFORM C-RELATED"/>
    <property type="match status" value="1"/>
</dbReference>
<dbReference type="PRINTS" id="PR00947">
    <property type="entry name" value="CUTICLE"/>
</dbReference>
<dbReference type="Pfam" id="PF00379">
    <property type="entry name" value="Chitin_bind_4"/>
    <property type="match status" value="1"/>
</dbReference>
<organism evidence="4 5">
    <name type="scientific">Rhynchophorus ferrugineus</name>
    <name type="common">Red palm weevil</name>
    <name type="synonym">Curculio ferrugineus</name>
    <dbReference type="NCBI Taxonomy" id="354439"/>
    <lineage>
        <taxon>Eukaryota</taxon>
        <taxon>Metazoa</taxon>
        <taxon>Ecdysozoa</taxon>
        <taxon>Arthropoda</taxon>
        <taxon>Hexapoda</taxon>
        <taxon>Insecta</taxon>
        <taxon>Pterygota</taxon>
        <taxon>Neoptera</taxon>
        <taxon>Endopterygota</taxon>
        <taxon>Coleoptera</taxon>
        <taxon>Polyphaga</taxon>
        <taxon>Cucujiformia</taxon>
        <taxon>Curculionidae</taxon>
        <taxon>Dryophthorinae</taxon>
        <taxon>Rhynchophorus</taxon>
    </lineage>
</organism>
<keyword evidence="1 2" id="KW-0193">Cuticle</keyword>
<dbReference type="InterPro" id="IPR031311">
    <property type="entry name" value="CHIT_BIND_RR_consensus"/>
</dbReference>
<dbReference type="GO" id="GO:0062129">
    <property type="term" value="C:chitin-based extracellular matrix"/>
    <property type="evidence" value="ECO:0007669"/>
    <property type="project" value="TreeGrafter"/>
</dbReference>
<feature type="signal peptide" evidence="3">
    <location>
        <begin position="1"/>
        <end position="16"/>
    </location>
</feature>
<feature type="chain" id="PRO_5033035205" evidence="3">
    <location>
        <begin position="17"/>
        <end position="154"/>
    </location>
</feature>
<proteinExistence type="predicted"/>
<accession>A0A834M4C6</accession>
<gene>
    <name evidence="4" type="ORF">GWI33_020395</name>
</gene>
<dbReference type="EMBL" id="JAACXV010014549">
    <property type="protein sequence ID" value="KAF7266370.1"/>
    <property type="molecule type" value="Genomic_DNA"/>
</dbReference>
<evidence type="ECO:0000313" key="5">
    <source>
        <dbReference type="Proteomes" id="UP000625711"/>
    </source>
</evidence>
<dbReference type="GO" id="GO:0008010">
    <property type="term" value="F:structural constituent of chitin-based larval cuticle"/>
    <property type="evidence" value="ECO:0007669"/>
    <property type="project" value="TreeGrafter"/>
</dbReference>
<evidence type="ECO:0000256" key="1">
    <source>
        <dbReference type="ARBA" id="ARBA00022460"/>
    </source>
</evidence>
<dbReference type="PROSITE" id="PS00233">
    <property type="entry name" value="CHIT_BIND_RR_1"/>
    <property type="match status" value="1"/>
</dbReference>
<dbReference type="AlphaFoldDB" id="A0A834M4C6"/>
<dbReference type="PANTHER" id="PTHR10380">
    <property type="entry name" value="CUTICLE PROTEIN"/>
    <property type="match status" value="1"/>
</dbReference>
<keyword evidence="3" id="KW-0732">Signal</keyword>
<dbReference type="InterPro" id="IPR000618">
    <property type="entry name" value="Insect_cuticle"/>
</dbReference>
<evidence type="ECO:0000256" key="3">
    <source>
        <dbReference type="SAM" id="SignalP"/>
    </source>
</evidence>
<evidence type="ECO:0000313" key="4">
    <source>
        <dbReference type="EMBL" id="KAF7266370.1"/>
    </source>
</evidence>
<reference evidence="4" key="1">
    <citation type="submission" date="2020-08" db="EMBL/GenBank/DDBJ databases">
        <title>Genome sequencing and assembly of the red palm weevil Rhynchophorus ferrugineus.</title>
        <authorList>
            <person name="Dias G.B."/>
            <person name="Bergman C.M."/>
            <person name="Manee M."/>
        </authorList>
    </citation>
    <scope>NUCLEOTIDE SEQUENCE</scope>
    <source>
        <strain evidence="4">AA-2017</strain>
        <tissue evidence="4">Whole larva</tissue>
    </source>
</reference>
<dbReference type="PROSITE" id="PS51155">
    <property type="entry name" value="CHIT_BIND_RR_2"/>
    <property type="match status" value="1"/>
</dbReference>
<evidence type="ECO:0000256" key="2">
    <source>
        <dbReference type="PROSITE-ProRule" id="PRU00497"/>
    </source>
</evidence>
<protein>
    <submittedName>
        <fullName evidence="4">Uncharacterized protein</fullName>
    </submittedName>
</protein>
<keyword evidence="5" id="KW-1185">Reference proteome</keyword>
<name>A0A834M4C6_RHYFE</name>
<comment type="caution">
    <text evidence="4">The sequence shown here is derived from an EMBL/GenBank/DDBJ whole genome shotgun (WGS) entry which is preliminary data.</text>
</comment>
<sequence length="154" mass="16658">MSKVLFVLAFVAFAAADVSHLFRPLPKVVPRPVPSGKFIAILRSDADVSPDGSYHYAYETENGISAQEQGNQKALPEGSGTVAQGGYHFVSPEGVPVSVQYVADENGFQPQSDAIPTPPPVPSYILRSLEFNARNPEPSSFPALKKVAPPFRRY</sequence>
<dbReference type="InterPro" id="IPR050468">
    <property type="entry name" value="Cuticle_Struct_Prot"/>
</dbReference>
<dbReference type="Proteomes" id="UP000625711">
    <property type="component" value="Unassembled WGS sequence"/>
</dbReference>